<proteinExistence type="inferred from homology"/>
<dbReference type="GO" id="GO:0005886">
    <property type="term" value="C:plasma membrane"/>
    <property type="evidence" value="ECO:0007669"/>
    <property type="project" value="UniProtKB-SubCell"/>
</dbReference>
<dbReference type="GeneID" id="66741403"/>
<evidence type="ECO:0000313" key="8">
    <source>
        <dbReference type="EMBL" id="QGO06081.1"/>
    </source>
</evidence>
<evidence type="ECO:0000256" key="1">
    <source>
        <dbReference type="ARBA" id="ARBA00004162"/>
    </source>
</evidence>
<dbReference type="PANTHER" id="PTHR30558">
    <property type="entry name" value="EXBD MEMBRANE COMPONENT OF PMF-DRIVEN MACROMOLECULE IMPORT SYSTEM"/>
    <property type="match status" value="1"/>
</dbReference>
<keyword evidence="6" id="KW-0472">Membrane</keyword>
<evidence type="ECO:0000256" key="3">
    <source>
        <dbReference type="ARBA" id="ARBA00022475"/>
    </source>
</evidence>
<name>A0A9Q5V8A6_PISSA</name>
<reference evidence="8 9" key="1">
    <citation type="submission" date="2019-04" db="EMBL/GenBank/DDBJ databases">
        <title>Complete genome sequencing of Piscirickettsia salmonis strain Psal-009.</title>
        <authorList>
            <person name="Schober I."/>
            <person name="Bunk B."/>
            <person name="Sproer C."/>
            <person name="Carril G.P."/>
            <person name="Riedel T."/>
            <person name="Flores-Herrera P.A."/>
            <person name="Nourdin-Galindo G."/>
            <person name="Marshall S.H."/>
            <person name="Overmann J."/>
        </authorList>
    </citation>
    <scope>NUCLEOTIDE SEQUENCE [LARGE SCALE GENOMIC DNA]</scope>
    <source>
        <strain evidence="8 9">Psal-009</strain>
    </source>
</reference>
<evidence type="ECO:0000313" key="9">
    <source>
        <dbReference type="Proteomes" id="UP000422232"/>
    </source>
</evidence>
<evidence type="ECO:0000256" key="4">
    <source>
        <dbReference type="ARBA" id="ARBA00022692"/>
    </source>
</evidence>
<dbReference type="EMBL" id="CP038908">
    <property type="protein sequence ID" value="QGO06081.1"/>
    <property type="molecule type" value="Genomic_DNA"/>
</dbReference>
<dbReference type="Pfam" id="PF02472">
    <property type="entry name" value="ExbD"/>
    <property type="match status" value="1"/>
</dbReference>
<dbReference type="GO" id="GO:0015031">
    <property type="term" value="P:protein transport"/>
    <property type="evidence" value="ECO:0007669"/>
    <property type="project" value="UniProtKB-KW"/>
</dbReference>
<keyword evidence="4 7" id="KW-0812">Transmembrane</keyword>
<dbReference type="InterPro" id="IPR003400">
    <property type="entry name" value="ExbD"/>
</dbReference>
<comment type="similarity">
    <text evidence="2 7">Belongs to the ExbD/TolR family.</text>
</comment>
<evidence type="ECO:0000256" key="5">
    <source>
        <dbReference type="ARBA" id="ARBA00022989"/>
    </source>
</evidence>
<dbReference type="Proteomes" id="UP000422232">
    <property type="component" value="Chromosome"/>
</dbReference>
<dbReference type="AlphaFoldDB" id="A0A9Q5V8A6"/>
<evidence type="ECO:0000256" key="7">
    <source>
        <dbReference type="RuleBase" id="RU003879"/>
    </source>
</evidence>
<keyword evidence="7" id="KW-0653">Protein transport</keyword>
<dbReference type="RefSeq" id="WP_016210153.1">
    <property type="nucleotide sequence ID" value="NZ_CP012413.1"/>
</dbReference>
<comment type="subcellular location">
    <subcellularLocation>
        <location evidence="1">Cell membrane</location>
        <topology evidence="1">Single-pass membrane protein</topology>
    </subcellularLocation>
    <subcellularLocation>
        <location evidence="7">Cell membrane</location>
        <topology evidence="7">Single-pass type II membrane protein</topology>
    </subcellularLocation>
</comment>
<evidence type="ECO:0000256" key="6">
    <source>
        <dbReference type="ARBA" id="ARBA00023136"/>
    </source>
</evidence>
<protein>
    <submittedName>
        <fullName evidence="8">Protein TolR</fullName>
    </submittedName>
</protein>
<gene>
    <name evidence="8" type="ORF">Psal009_01983</name>
</gene>
<dbReference type="Gene3D" id="3.30.420.270">
    <property type="match status" value="1"/>
</dbReference>
<evidence type="ECO:0000256" key="2">
    <source>
        <dbReference type="ARBA" id="ARBA00005811"/>
    </source>
</evidence>
<dbReference type="GO" id="GO:0022857">
    <property type="term" value="F:transmembrane transporter activity"/>
    <property type="evidence" value="ECO:0007669"/>
    <property type="project" value="InterPro"/>
</dbReference>
<organism evidence="8 9">
    <name type="scientific">Piscirickettsia salmonis</name>
    <dbReference type="NCBI Taxonomy" id="1238"/>
    <lineage>
        <taxon>Bacteria</taxon>
        <taxon>Pseudomonadati</taxon>
        <taxon>Pseudomonadota</taxon>
        <taxon>Gammaproteobacteria</taxon>
        <taxon>Thiotrichales</taxon>
        <taxon>Piscirickettsiaceae</taxon>
        <taxon>Piscirickettsia</taxon>
    </lineage>
</organism>
<sequence>MFESKRQKSKEVESVFPLINIIFLLIVFFLVAGRISSNQWQVTPPVMKKQVIERDRSLAKKCTVYLKKNAITYNAGVIDLNKRSELTELKKQCGNQGIIIAASDDLPAQRMIEFLDQAKEQGFKKVSILVMSRY</sequence>
<keyword evidence="9" id="KW-1185">Reference proteome</keyword>
<dbReference type="PANTHER" id="PTHR30558:SF3">
    <property type="entry name" value="BIOPOLYMER TRANSPORT PROTEIN EXBD-RELATED"/>
    <property type="match status" value="1"/>
</dbReference>
<keyword evidence="5" id="KW-1133">Transmembrane helix</keyword>
<keyword evidence="7" id="KW-0813">Transport</keyword>
<accession>A0A9Q5V8A6</accession>
<keyword evidence="3" id="KW-1003">Cell membrane</keyword>